<evidence type="ECO:0000256" key="1">
    <source>
        <dbReference type="ARBA" id="ARBA00004123"/>
    </source>
</evidence>
<dbReference type="InterPro" id="IPR051711">
    <property type="entry name" value="Stress_Response_Reg"/>
</dbReference>
<dbReference type="PANTHER" id="PTHR47540:SF5">
    <property type="entry name" value="ZN(II)2CYS6 TRANSCRIPTION FACTOR"/>
    <property type="match status" value="1"/>
</dbReference>
<dbReference type="CDD" id="cd00067">
    <property type="entry name" value="GAL4"/>
    <property type="match status" value="1"/>
</dbReference>
<dbReference type="GO" id="GO:0005634">
    <property type="term" value="C:nucleus"/>
    <property type="evidence" value="ECO:0007669"/>
    <property type="project" value="UniProtKB-SubCell"/>
</dbReference>
<keyword evidence="10" id="KW-1185">Reference proteome</keyword>
<evidence type="ECO:0000256" key="4">
    <source>
        <dbReference type="ARBA" id="ARBA00023125"/>
    </source>
</evidence>
<keyword evidence="4" id="KW-0238">DNA-binding</keyword>
<evidence type="ECO:0000256" key="6">
    <source>
        <dbReference type="ARBA" id="ARBA00023242"/>
    </source>
</evidence>
<dbReference type="InterPro" id="IPR036864">
    <property type="entry name" value="Zn2-C6_fun-type_DNA-bd_sf"/>
</dbReference>
<dbReference type="Pfam" id="PF00172">
    <property type="entry name" value="Zn_clus"/>
    <property type="match status" value="1"/>
</dbReference>
<organism evidence="9 10">
    <name type="scientific">Cercospora zeae-maydis SCOH1-5</name>
    <dbReference type="NCBI Taxonomy" id="717836"/>
    <lineage>
        <taxon>Eukaryota</taxon>
        <taxon>Fungi</taxon>
        <taxon>Dikarya</taxon>
        <taxon>Ascomycota</taxon>
        <taxon>Pezizomycotina</taxon>
        <taxon>Dothideomycetes</taxon>
        <taxon>Dothideomycetidae</taxon>
        <taxon>Mycosphaerellales</taxon>
        <taxon>Mycosphaerellaceae</taxon>
        <taxon>Cercospora</taxon>
    </lineage>
</organism>
<dbReference type="InterPro" id="IPR001138">
    <property type="entry name" value="Zn2Cys6_DnaBD"/>
</dbReference>
<reference evidence="9" key="1">
    <citation type="journal article" date="2020" name="Stud. Mycol.">
        <title>101 Dothideomycetes genomes: a test case for predicting lifestyles and emergence of pathogens.</title>
        <authorList>
            <person name="Haridas S."/>
            <person name="Albert R."/>
            <person name="Binder M."/>
            <person name="Bloem J."/>
            <person name="Labutti K."/>
            <person name="Salamov A."/>
            <person name="Andreopoulos B."/>
            <person name="Baker S."/>
            <person name="Barry K."/>
            <person name="Bills G."/>
            <person name="Bluhm B."/>
            <person name="Cannon C."/>
            <person name="Castanera R."/>
            <person name="Culley D."/>
            <person name="Daum C."/>
            <person name="Ezra D."/>
            <person name="Gonzalez J."/>
            <person name="Henrissat B."/>
            <person name="Kuo A."/>
            <person name="Liang C."/>
            <person name="Lipzen A."/>
            <person name="Lutzoni F."/>
            <person name="Magnuson J."/>
            <person name="Mondo S."/>
            <person name="Nolan M."/>
            <person name="Ohm R."/>
            <person name="Pangilinan J."/>
            <person name="Park H.-J."/>
            <person name="Ramirez L."/>
            <person name="Alfaro M."/>
            <person name="Sun H."/>
            <person name="Tritt A."/>
            <person name="Yoshinaga Y."/>
            <person name="Zwiers L.-H."/>
            <person name="Turgeon B."/>
            <person name="Goodwin S."/>
            <person name="Spatafora J."/>
            <person name="Crous P."/>
            <person name="Grigoriev I."/>
        </authorList>
    </citation>
    <scope>NUCLEOTIDE SEQUENCE</scope>
    <source>
        <strain evidence="9">SCOH1-5</strain>
    </source>
</reference>
<proteinExistence type="predicted"/>
<protein>
    <recommendedName>
        <fullName evidence="8">Zn(2)-C6 fungal-type domain-containing protein</fullName>
    </recommendedName>
</protein>
<evidence type="ECO:0000313" key="9">
    <source>
        <dbReference type="EMBL" id="KAF2209892.1"/>
    </source>
</evidence>
<dbReference type="EMBL" id="ML992684">
    <property type="protein sequence ID" value="KAF2209892.1"/>
    <property type="molecule type" value="Genomic_DNA"/>
</dbReference>
<feature type="compositionally biased region" description="Polar residues" evidence="7">
    <location>
        <begin position="52"/>
        <end position="61"/>
    </location>
</feature>
<dbReference type="GO" id="GO:0008270">
    <property type="term" value="F:zinc ion binding"/>
    <property type="evidence" value="ECO:0007669"/>
    <property type="project" value="InterPro"/>
</dbReference>
<keyword evidence="6" id="KW-0539">Nucleus</keyword>
<accession>A0A6A6F914</accession>
<dbReference type="OrthoDB" id="2943660at2759"/>
<evidence type="ECO:0000256" key="2">
    <source>
        <dbReference type="ARBA" id="ARBA00022723"/>
    </source>
</evidence>
<sequence>MSTPTIKYRAACDHCSATKIKCTQERPSCARCRTLGRECNYSRSLRAGKPPRSSQGLNKRITNAPVLPRGAPASEPPQPANARPLGHEMPTQIVYSVMNHTTKTEPAWSATASPYSTPPDLRAYGSVEPAFFPDMHTADNSSVNTPMEAEWFFDFHNAALPSESPLVRVDSREPTQQPSPTSNPKSSPCAPHSADTRMYASNYVNNNKNIPTNISQDFHPLPSSTSGTDQCLRIATETLNRLYEIPYAVVDRETKQFSVDHVLSSTSRAVQICHDLISCPCVKDFHIPIAIATLASKVLTWYQTVACIQDPNTEVPCSEGRRPCKEMVVDGQFALGAYKLDDSMGWVLKNHIILGQIQRLKEVVNRFEAQFCNENLTKQMAEGGKLYSSMGALLKGRLQFTLREIEMRLKGGSS</sequence>
<gene>
    <name evidence="9" type="ORF">CERZMDRAFT_99950</name>
</gene>
<keyword evidence="3" id="KW-0805">Transcription regulation</keyword>
<dbReference type="SUPFAM" id="SSF57701">
    <property type="entry name" value="Zn2/Cys6 DNA-binding domain"/>
    <property type="match status" value="1"/>
</dbReference>
<evidence type="ECO:0000259" key="8">
    <source>
        <dbReference type="PROSITE" id="PS50048"/>
    </source>
</evidence>
<dbReference type="PANTHER" id="PTHR47540">
    <property type="entry name" value="THIAMINE REPRESSIBLE GENES REGULATORY PROTEIN THI5"/>
    <property type="match status" value="1"/>
</dbReference>
<feature type="compositionally biased region" description="Polar residues" evidence="7">
    <location>
        <begin position="174"/>
        <end position="186"/>
    </location>
</feature>
<dbReference type="GO" id="GO:0000981">
    <property type="term" value="F:DNA-binding transcription factor activity, RNA polymerase II-specific"/>
    <property type="evidence" value="ECO:0007669"/>
    <property type="project" value="InterPro"/>
</dbReference>
<dbReference type="Pfam" id="PF08493">
    <property type="entry name" value="AflR"/>
    <property type="match status" value="1"/>
</dbReference>
<evidence type="ECO:0000256" key="7">
    <source>
        <dbReference type="SAM" id="MobiDB-lite"/>
    </source>
</evidence>
<evidence type="ECO:0000256" key="5">
    <source>
        <dbReference type="ARBA" id="ARBA00023163"/>
    </source>
</evidence>
<keyword evidence="2" id="KW-0479">Metal-binding</keyword>
<dbReference type="PRINTS" id="PR00755">
    <property type="entry name" value="AFLATOXINBRP"/>
</dbReference>
<comment type="subcellular location">
    <subcellularLocation>
        <location evidence="1">Nucleus</location>
    </subcellularLocation>
</comment>
<dbReference type="SMART" id="SM00066">
    <property type="entry name" value="GAL4"/>
    <property type="match status" value="1"/>
</dbReference>
<dbReference type="Gene3D" id="4.10.240.10">
    <property type="entry name" value="Zn(2)-C6 fungal-type DNA-binding domain"/>
    <property type="match status" value="1"/>
</dbReference>
<keyword evidence="5" id="KW-0804">Transcription</keyword>
<dbReference type="AlphaFoldDB" id="A0A6A6F914"/>
<dbReference type="PROSITE" id="PS00463">
    <property type="entry name" value="ZN2_CY6_FUNGAL_1"/>
    <property type="match status" value="1"/>
</dbReference>
<feature type="domain" description="Zn(2)-C6 fungal-type" evidence="8">
    <location>
        <begin position="11"/>
        <end position="41"/>
    </location>
</feature>
<dbReference type="GO" id="GO:0045122">
    <property type="term" value="P:aflatoxin biosynthetic process"/>
    <property type="evidence" value="ECO:0007669"/>
    <property type="project" value="InterPro"/>
</dbReference>
<evidence type="ECO:0000313" key="10">
    <source>
        <dbReference type="Proteomes" id="UP000799539"/>
    </source>
</evidence>
<dbReference type="PROSITE" id="PS50048">
    <property type="entry name" value="ZN2_CY6_FUNGAL_2"/>
    <property type="match status" value="1"/>
</dbReference>
<evidence type="ECO:0000256" key="3">
    <source>
        <dbReference type="ARBA" id="ARBA00023015"/>
    </source>
</evidence>
<dbReference type="Proteomes" id="UP000799539">
    <property type="component" value="Unassembled WGS sequence"/>
</dbReference>
<dbReference type="GO" id="GO:0043565">
    <property type="term" value="F:sequence-specific DNA binding"/>
    <property type="evidence" value="ECO:0007669"/>
    <property type="project" value="TreeGrafter"/>
</dbReference>
<feature type="region of interest" description="Disordered" evidence="7">
    <location>
        <begin position="168"/>
        <end position="192"/>
    </location>
</feature>
<name>A0A6A6F914_9PEZI</name>
<feature type="region of interest" description="Disordered" evidence="7">
    <location>
        <begin position="43"/>
        <end position="86"/>
    </location>
</feature>
<dbReference type="InterPro" id="IPR013700">
    <property type="entry name" value="AflR"/>
</dbReference>
<dbReference type="GO" id="GO:0045944">
    <property type="term" value="P:positive regulation of transcription by RNA polymerase II"/>
    <property type="evidence" value="ECO:0007669"/>
    <property type="project" value="TreeGrafter"/>
</dbReference>